<keyword evidence="3" id="KW-1185">Reference proteome</keyword>
<gene>
    <name evidence="2" type="ORF">E5288_WYG005700</name>
</gene>
<accession>A0A6B0RXB5</accession>
<evidence type="ECO:0000313" key="2">
    <source>
        <dbReference type="EMBL" id="MXQ92614.1"/>
    </source>
</evidence>
<dbReference type="EMBL" id="VBQZ03000084">
    <property type="protein sequence ID" value="MXQ92614.1"/>
    <property type="molecule type" value="Genomic_DNA"/>
</dbReference>
<organism evidence="2 3">
    <name type="scientific">Bos mutus</name>
    <name type="common">wild yak</name>
    <dbReference type="NCBI Taxonomy" id="72004"/>
    <lineage>
        <taxon>Eukaryota</taxon>
        <taxon>Metazoa</taxon>
        <taxon>Chordata</taxon>
        <taxon>Craniata</taxon>
        <taxon>Vertebrata</taxon>
        <taxon>Euteleostomi</taxon>
        <taxon>Mammalia</taxon>
        <taxon>Eutheria</taxon>
        <taxon>Laurasiatheria</taxon>
        <taxon>Artiodactyla</taxon>
        <taxon>Ruminantia</taxon>
        <taxon>Pecora</taxon>
        <taxon>Bovidae</taxon>
        <taxon>Bovinae</taxon>
        <taxon>Bos</taxon>
    </lineage>
</organism>
<reference evidence="2" key="1">
    <citation type="submission" date="2019-10" db="EMBL/GenBank/DDBJ databases">
        <title>The sequence and de novo assembly of the wild yak genome.</title>
        <authorList>
            <person name="Liu Y."/>
        </authorList>
    </citation>
    <scope>NUCLEOTIDE SEQUENCE [LARGE SCALE GENOMIC DNA]</scope>
    <source>
        <strain evidence="2">WY2019</strain>
    </source>
</reference>
<dbReference type="AlphaFoldDB" id="A0A6B0RXB5"/>
<evidence type="ECO:0000256" key="1">
    <source>
        <dbReference type="SAM" id="MobiDB-lite"/>
    </source>
</evidence>
<protein>
    <submittedName>
        <fullName evidence="2">Uncharacterized protein</fullName>
    </submittedName>
</protein>
<dbReference type="Proteomes" id="UP000322234">
    <property type="component" value="Unassembled WGS sequence"/>
</dbReference>
<comment type="caution">
    <text evidence="2">The sequence shown here is derived from an EMBL/GenBank/DDBJ whole genome shotgun (WGS) entry which is preliminary data.</text>
</comment>
<feature type="compositionally biased region" description="Basic and acidic residues" evidence="1">
    <location>
        <begin position="114"/>
        <end position="128"/>
    </location>
</feature>
<feature type="region of interest" description="Disordered" evidence="1">
    <location>
        <begin position="102"/>
        <end position="170"/>
    </location>
</feature>
<evidence type="ECO:0000313" key="3">
    <source>
        <dbReference type="Proteomes" id="UP000322234"/>
    </source>
</evidence>
<proteinExistence type="predicted"/>
<name>A0A6B0RXB5_9CETA</name>
<sequence length="170" mass="18572">MDYSVEFNFVYRARLTKELADWGRMEKSQVRDNGPYSPPILKASLGHNKPSVWKAAILDQMHTEIAIYLLELPQETGSSLSNASTSKLQAVISGMIIRDHDTSGKGVSAAAGERVSKEGEKTRPEPKMPKPHLVGAEGKDAVTFSNHQIPPGSGPQRRTAALWCSDEIGD</sequence>